<organism evidence="2 3">
    <name type="scientific">Segatella copri</name>
    <dbReference type="NCBI Taxonomy" id="165179"/>
    <lineage>
        <taxon>Bacteria</taxon>
        <taxon>Pseudomonadati</taxon>
        <taxon>Bacteroidota</taxon>
        <taxon>Bacteroidia</taxon>
        <taxon>Bacteroidales</taxon>
        <taxon>Prevotellaceae</taxon>
        <taxon>Segatella</taxon>
    </lineage>
</organism>
<dbReference type="CDD" id="cd00085">
    <property type="entry name" value="HNHc"/>
    <property type="match status" value="1"/>
</dbReference>
<comment type="caution">
    <text evidence="2">The sequence shown here is derived from an EMBL/GenBank/DDBJ whole genome shotgun (WGS) entry which is preliminary data.</text>
</comment>
<dbReference type="AlphaFoldDB" id="A0AA92TMZ2"/>
<dbReference type="GO" id="GO:0003676">
    <property type="term" value="F:nucleic acid binding"/>
    <property type="evidence" value="ECO:0007669"/>
    <property type="project" value="InterPro"/>
</dbReference>
<evidence type="ECO:0000313" key="3">
    <source>
        <dbReference type="Proteomes" id="UP000286113"/>
    </source>
</evidence>
<dbReference type="Gene3D" id="1.10.30.50">
    <property type="match status" value="1"/>
</dbReference>
<reference evidence="2 3" key="1">
    <citation type="submission" date="2018-08" db="EMBL/GenBank/DDBJ databases">
        <title>A genome reference for cultivated species of the human gut microbiota.</title>
        <authorList>
            <person name="Zou Y."/>
            <person name="Xue W."/>
            <person name="Luo G."/>
        </authorList>
    </citation>
    <scope>NUCLEOTIDE SEQUENCE [LARGE SCALE GENOMIC DNA]</scope>
    <source>
        <strain evidence="2 3">AF22-1</strain>
    </source>
</reference>
<proteinExistence type="predicted"/>
<dbReference type="InterPro" id="IPR003615">
    <property type="entry name" value="HNH_nuc"/>
</dbReference>
<dbReference type="SMART" id="SM00507">
    <property type="entry name" value="HNHc"/>
    <property type="match status" value="1"/>
</dbReference>
<evidence type="ECO:0000259" key="1">
    <source>
        <dbReference type="SMART" id="SM00507"/>
    </source>
</evidence>
<feature type="domain" description="HNH nuclease" evidence="1">
    <location>
        <begin position="316"/>
        <end position="369"/>
    </location>
</feature>
<evidence type="ECO:0000313" key="2">
    <source>
        <dbReference type="EMBL" id="RGS48204.1"/>
    </source>
</evidence>
<dbReference type="GO" id="GO:0004519">
    <property type="term" value="F:endonuclease activity"/>
    <property type="evidence" value="ECO:0007669"/>
    <property type="project" value="InterPro"/>
</dbReference>
<dbReference type="EMBL" id="QRVN01000004">
    <property type="protein sequence ID" value="RGS48204.1"/>
    <property type="molecule type" value="Genomic_DNA"/>
</dbReference>
<dbReference type="Pfam" id="PF03235">
    <property type="entry name" value="GmrSD_N"/>
    <property type="match status" value="1"/>
</dbReference>
<accession>A0AA92TMZ2</accession>
<protein>
    <submittedName>
        <fullName evidence="2">DUF262 domain-containing protein</fullName>
    </submittedName>
</protein>
<sequence length="374" mass="43885">MLKIEEMKITVGEITKGYINNDEQGVRGFNGLLDIRPPYQREFIYSEQEQCAVINTVLHNYPLNIMYWVKRSNDAECPYEVMDGQQRTLSLCEYVAGKFSFDFKNFFNQPADIRKKILDYKLTIYVCEGEESEKLEWFKTINIAGKPLNEQEIRNAVYAGPFVSDAKKHFSKTNCAAYRLGKDLVNGSPIRQDFFKKALEWMADHETRNGKPQSAVGYMSLHQHDINAMPLWTYFQSVLRWAMDTFNIKKFKKIMKGLDWAKFYDEYHEKVLDIKEMEKQIIDLIGDDEIQKQQGIIPYVLTGDEHYLDLRAFPDKIKLAVWEKQNHKCAICGKEFDYQFMEGDHITPWRDGGRTEVKNCQMLCKECNRRKGSK</sequence>
<dbReference type="PANTHER" id="PTHR39639">
    <property type="entry name" value="CHROMOSOME 16, WHOLE GENOME SHOTGUN SEQUENCE"/>
    <property type="match status" value="1"/>
</dbReference>
<dbReference type="PANTHER" id="PTHR39639:SF1">
    <property type="entry name" value="DUF262 DOMAIN-CONTAINING PROTEIN"/>
    <property type="match status" value="1"/>
</dbReference>
<dbReference type="Pfam" id="PF01844">
    <property type="entry name" value="HNH"/>
    <property type="match status" value="1"/>
</dbReference>
<gene>
    <name evidence="2" type="ORF">DWX90_03165</name>
</gene>
<dbReference type="GO" id="GO:0008270">
    <property type="term" value="F:zinc ion binding"/>
    <property type="evidence" value="ECO:0007669"/>
    <property type="project" value="InterPro"/>
</dbReference>
<dbReference type="InterPro" id="IPR004919">
    <property type="entry name" value="GmrSD_N"/>
</dbReference>
<dbReference type="InterPro" id="IPR002711">
    <property type="entry name" value="HNH"/>
</dbReference>
<dbReference type="Proteomes" id="UP000286113">
    <property type="component" value="Unassembled WGS sequence"/>
</dbReference>
<name>A0AA92TMZ2_9BACT</name>